<feature type="domain" description="Tetracycline repressor TetR C-terminal" evidence="4">
    <location>
        <begin position="97"/>
        <end position="233"/>
    </location>
</feature>
<evidence type="ECO:0000256" key="3">
    <source>
        <dbReference type="SAM" id="MobiDB-lite"/>
    </source>
</evidence>
<feature type="compositionally biased region" description="Basic and acidic residues" evidence="3">
    <location>
        <begin position="1"/>
        <end position="14"/>
    </location>
</feature>
<dbReference type="Proteomes" id="UP000235739">
    <property type="component" value="Unassembled WGS sequence"/>
</dbReference>
<keyword evidence="2" id="KW-0804">Transcription</keyword>
<comment type="caution">
    <text evidence="5">The sequence shown here is derived from an EMBL/GenBank/DDBJ whole genome shotgun (WGS) entry which is preliminary data.</text>
</comment>
<name>A0A2N7S549_9MICC</name>
<reference evidence="5 6" key="1">
    <citation type="journal article" date="2017" name="Elife">
        <title>Extensive horizontal gene transfer in cheese-associated bacteria.</title>
        <authorList>
            <person name="Bonham K.S."/>
            <person name="Wolfe B.E."/>
            <person name="Dutton R.J."/>
        </authorList>
    </citation>
    <scope>NUCLEOTIDE SEQUENCE [LARGE SCALE GENOMIC DNA]</scope>
    <source>
        <strain evidence="5 6">JB182</strain>
    </source>
</reference>
<dbReference type="GO" id="GO:0045892">
    <property type="term" value="P:negative regulation of DNA-templated transcription"/>
    <property type="evidence" value="ECO:0007669"/>
    <property type="project" value="InterPro"/>
</dbReference>
<dbReference type="SUPFAM" id="SSF48498">
    <property type="entry name" value="Tetracyclin repressor-like, C-terminal domain"/>
    <property type="match status" value="1"/>
</dbReference>
<protein>
    <submittedName>
        <fullName evidence="5">TetR family transcriptional regulator</fullName>
    </submittedName>
</protein>
<dbReference type="OMA" id="QYLKYPG"/>
<dbReference type="Gene3D" id="1.10.357.10">
    <property type="entry name" value="Tetracycline Repressor, domain 2"/>
    <property type="match status" value="1"/>
</dbReference>
<dbReference type="Pfam" id="PF02909">
    <property type="entry name" value="TetR_C_1"/>
    <property type="match status" value="1"/>
</dbReference>
<dbReference type="EMBL" id="PNQX01000001">
    <property type="protein sequence ID" value="PMQ21269.1"/>
    <property type="molecule type" value="Genomic_DNA"/>
</dbReference>
<evidence type="ECO:0000256" key="1">
    <source>
        <dbReference type="ARBA" id="ARBA00023015"/>
    </source>
</evidence>
<dbReference type="InterPro" id="IPR004111">
    <property type="entry name" value="Repressor_TetR_C"/>
</dbReference>
<evidence type="ECO:0000259" key="4">
    <source>
        <dbReference type="Pfam" id="PF02909"/>
    </source>
</evidence>
<dbReference type="GeneID" id="303184905"/>
<proteinExistence type="predicted"/>
<evidence type="ECO:0000313" key="5">
    <source>
        <dbReference type="EMBL" id="PMQ21269.1"/>
    </source>
</evidence>
<organism evidence="5 6">
    <name type="scientific">Glutamicibacter arilaitensis</name>
    <dbReference type="NCBI Taxonomy" id="256701"/>
    <lineage>
        <taxon>Bacteria</taxon>
        <taxon>Bacillati</taxon>
        <taxon>Actinomycetota</taxon>
        <taxon>Actinomycetes</taxon>
        <taxon>Micrococcales</taxon>
        <taxon>Micrococcaceae</taxon>
        <taxon>Glutamicibacter</taxon>
    </lineage>
</organism>
<accession>A0A2N7S549</accession>
<evidence type="ECO:0000256" key="2">
    <source>
        <dbReference type="ARBA" id="ARBA00023163"/>
    </source>
</evidence>
<dbReference type="RefSeq" id="WP_013348669.1">
    <property type="nucleotide sequence ID" value="NZ_JBQDKG010000027.1"/>
</dbReference>
<dbReference type="InterPro" id="IPR009057">
    <property type="entry name" value="Homeodomain-like_sf"/>
</dbReference>
<evidence type="ECO:0000313" key="6">
    <source>
        <dbReference type="Proteomes" id="UP000235739"/>
    </source>
</evidence>
<dbReference type="SUPFAM" id="SSF46689">
    <property type="entry name" value="Homeodomain-like"/>
    <property type="match status" value="1"/>
</dbReference>
<sequence length="251" mass="28831">MSENKETSTFEPVKRGRGRPRKDSEFVSLSKELIAQKALEIAGAEGYDALTMHRLAAEFKATPRALYNYVTDRQEVINLAVERFLSINPLIEFDCTDWERGVREAYNATRNAYRAYPRASQMTIDEKLVVKPGPMRNRLIERILQFYVDIGLELKQAVALVRALERDVLGFVMHVDYYYDRRSANAPDYISSPVPVQQLEAYPEVSTPLARQALELPQQDSDELFEEVIELRLLAIERMREINGVAGQEQE</sequence>
<feature type="region of interest" description="Disordered" evidence="3">
    <location>
        <begin position="1"/>
        <end position="24"/>
    </location>
</feature>
<dbReference type="InterPro" id="IPR036271">
    <property type="entry name" value="Tet_transcr_reg_TetR-rel_C_sf"/>
</dbReference>
<gene>
    <name evidence="5" type="ORF">CIK84_06840</name>
</gene>
<dbReference type="AlphaFoldDB" id="A0A2N7S549"/>
<keyword evidence="1" id="KW-0805">Transcription regulation</keyword>